<name>A0ABZ2L3K6_9BACT</name>
<evidence type="ECO:0000313" key="3">
    <source>
        <dbReference type="Proteomes" id="UP001374803"/>
    </source>
</evidence>
<keyword evidence="3" id="KW-1185">Reference proteome</keyword>
<evidence type="ECO:0000313" key="2">
    <source>
        <dbReference type="EMBL" id="WXB05433.1"/>
    </source>
</evidence>
<gene>
    <name evidence="2" type="ORF">LVJ94_52130</name>
</gene>
<dbReference type="PROSITE" id="PS51257">
    <property type="entry name" value="PROKAR_LIPOPROTEIN"/>
    <property type="match status" value="1"/>
</dbReference>
<sequence length="254" mass="27869">MRAKWAVLGTTAVSALACSSLLDVKDLPALSKDAGVDAPPPPPSFCQKLPAPVTFCRDFDDGKLFYEDFTRVSDSPNRLTVDETNVVSPPFALLSEVSAPADERSVMVRKFQGLLPKELRLSFELFIEKGPVSPVNASIAHLDFAPDTANHHSLEFKVTTNSGEVSEYLGTAGYANSPFTGPQPVAGKWQHYDIHVDVEKRHLTIALDGTTTVDTNLEGPWPKSEVWLSVGIFWVKEQNVNVIVRHDNVVLDLK</sequence>
<feature type="signal peptide" evidence="1">
    <location>
        <begin position="1"/>
        <end position="17"/>
    </location>
</feature>
<dbReference type="Proteomes" id="UP001374803">
    <property type="component" value="Chromosome"/>
</dbReference>
<evidence type="ECO:0000256" key="1">
    <source>
        <dbReference type="SAM" id="SignalP"/>
    </source>
</evidence>
<accession>A0ABZ2L3K6</accession>
<keyword evidence="1" id="KW-0732">Signal</keyword>
<feature type="chain" id="PRO_5045977852" evidence="1">
    <location>
        <begin position="18"/>
        <end position="254"/>
    </location>
</feature>
<proteinExistence type="predicted"/>
<organism evidence="2 3">
    <name type="scientific">Pendulispora rubella</name>
    <dbReference type="NCBI Taxonomy" id="2741070"/>
    <lineage>
        <taxon>Bacteria</taxon>
        <taxon>Pseudomonadati</taxon>
        <taxon>Myxococcota</taxon>
        <taxon>Myxococcia</taxon>
        <taxon>Myxococcales</taxon>
        <taxon>Sorangiineae</taxon>
        <taxon>Pendulisporaceae</taxon>
        <taxon>Pendulispora</taxon>
    </lineage>
</organism>
<protein>
    <submittedName>
        <fullName evidence="2">DUF1080 domain-containing protein</fullName>
    </submittedName>
</protein>
<dbReference type="EMBL" id="CP089983">
    <property type="protein sequence ID" value="WXB05433.1"/>
    <property type="molecule type" value="Genomic_DNA"/>
</dbReference>
<dbReference type="RefSeq" id="WP_394835079.1">
    <property type="nucleotide sequence ID" value="NZ_CP089929.1"/>
</dbReference>
<reference evidence="2" key="1">
    <citation type="submission" date="2021-12" db="EMBL/GenBank/DDBJ databases">
        <title>Discovery of the Pendulisporaceae a myxobacterial family with distinct sporulation behavior and unique specialized metabolism.</title>
        <authorList>
            <person name="Garcia R."/>
            <person name="Popoff A."/>
            <person name="Bader C.D."/>
            <person name="Loehr J."/>
            <person name="Walesch S."/>
            <person name="Walt C."/>
            <person name="Boldt J."/>
            <person name="Bunk B."/>
            <person name="Haeckl F.J.F.P.J."/>
            <person name="Gunesch A.P."/>
            <person name="Birkelbach J."/>
            <person name="Nuebel U."/>
            <person name="Pietschmann T."/>
            <person name="Bach T."/>
            <person name="Mueller R."/>
        </authorList>
    </citation>
    <scope>NUCLEOTIDE SEQUENCE</scope>
    <source>
        <strain evidence="2">MSr11367</strain>
    </source>
</reference>